<dbReference type="SUPFAM" id="SSF51069">
    <property type="entry name" value="Carbonic anhydrase"/>
    <property type="match status" value="1"/>
</dbReference>
<organism evidence="3 4">
    <name type="scientific">Orchesella cincta</name>
    <name type="common">Springtail</name>
    <name type="synonym">Podura cincta</name>
    <dbReference type="NCBI Taxonomy" id="48709"/>
    <lineage>
        <taxon>Eukaryota</taxon>
        <taxon>Metazoa</taxon>
        <taxon>Ecdysozoa</taxon>
        <taxon>Arthropoda</taxon>
        <taxon>Hexapoda</taxon>
        <taxon>Collembola</taxon>
        <taxon>Entomobryomorpha</taxon>
        <taxon>Entomobryoidea</taxon>
        <taxon>Orchesellidae</taxon>
        <taxon>Orchesellinae</taxon>
        <taxon>Orchesella</taxon>
    </lineage>
</organism>
<dbReference type="GO" id="GO:0004089">
    <property type="term" value="F:carbonate dehydratase activity"/>
    <property type="evidence" value="ECO:0007669"/>
    <property type="project" value="InterPro"/>
</dbReference>
<evidence type="ECO:0000256" key="1">
    <source>
        <dbReference type="ARBA" id="ARBA00010718"/>
    </source>
</evidence>
<evidence type="ECO:0000313" key="4">
    <source>
        <dbReference type="Proteomes" id="UP000094527"/>
    </source>
</evidence>
<dbReference type="Gene3D" id="3.10.200.10">
    <property type="entry name" value="Alpha carbonic anhydrase"/>
    <property type="match status" value="1"/>
</dbReference>
<dbReference type="OrthoDB" id="5978072at2759"/>
<dbReference type="PANTHER" id="PTHR18952">
    <property type="entry name" value="CARBONIC ANHYDRASE"/>
    <property type="match status" value="1"/>
</dbReference>
<protein>
    <submittedName>
        <fullName evidence="3">Carbonic anhydrase-related protein 10</fullName>
    </submittedName>
</protein>
<dbReference type="Proteomes" id="UP000094527">
    <property type="component" value="Unassembled WGS sequence"/>
</dbReference>
<dbReference type="PROSITE" id="PS51144">
    <property type="entry name" value="ALPHA_CA_2"/>
    <property type="match status" value="1"/>
</dbReference>
<evidence type="ECO:0000313" key="3">
    <source>
        <dbReference type="EMBL" id="ODN00232.1"/>
    </source>
</evidence>
<dbReference type="PANTHER" id="PTHR18952:SF228">
    <property type="entry name" value="CARBONIC ANHYDRASE-RELATED PROTEIN A, ISOFORM B"/>
    <property type="match status" value="1"/>
</dbReference>
<dbReference type="InterPro" id="IPR036398">
    <property type="entry name" value="CA_dom_sf"/>
</dbReference>
<sequence>MRFTSSMITGVLRNTGQTVVFTADKGSARVNISGGPLMYRYQFEELYIHYGPEDVVGSEHLIQGISFPAELQLYGFNVELYANLSDAQQKPNGVAAISIMIRVSPPNSELRILTNQSAPVKTLSLHGLLPETDYYMTYEGSTTHPGCWETVTWVLLNKPVYLNKQMIHAWRQLKQGINLEQPKTNIMNVRPSQALHHRTVRTNINFPQAQALHDLQSQ</sequence>
<dbReference type="Pfam" id="PF00194">
    <property type="entry name" value="Carb_anhydrase"/>
    <property type="match status" value="1"/>
</dbReference>
<comment type="similarity">
    <text evidence="1">Belongs to the alpha-carbonic anhydrase family.</text>
</comment>
<gene>
    <name evidence="3" type="ORF">Ocin01_06449</name>
</gene>
<dbReference type="OMA" id="HIHFARS"/>
<dbReference type="AlphaFoldDB" id="A0A1D2N4S1"/>
<dbReference type="GO" id="GO:0008270">
    <property type="term" value="F:zinc ion binding"/>
    <property type="evidence" value="ECO:0007669"/>
    <property type="project" value="InterPro"/>
</dbReference>
<keyword evidence="4" id="KW-1185">Reference proteome</keyword>
<feature type="domain" description="Alpha-carbonic anhydrase" evidence="2">
    <location>
        <begin position="1"/>
        <end position="204"/>
    </location>
</feature>
<dbReference type="SMART" id="SM01057">
    <property type="entry name" value="Carb_anhydrase"/>
    <property type="match status" value="1"/>
</dbReference>
<dbReference type="InterPro" id="IPR001148">
    <property type="entry name" value="CA_dom"/>
</dbReference>
<comment type="caution">
    <text evidence="3">The sequence shown here is derived from an EMBL/GenBank/DDBJ whole genome shotgun (WGS) entry which is preliminary data.</text>
</comment>
<dbReference type="EMBL" id="LJIJ01000222">
    <property type="protein sequence ID" value="ODN00232.1"/>
    <property type="molecule type" value="Genomic_DNA"/>
</dbReference>
<proteinExistence type="inferred from homology"/>
<dbReference type="InterPro" id="IPR023561">
    <property type="entry name" value="Carbonic_anhydrase_a-class"/>
</dbReference>
<dbReference type="STRING" id="48709.A0A1D2N4S1"/>
<reference evidence="3 4" key="1">
    <citation type="journal article" date="2016" name="Genome Biol. Evol.">
        <title>Gene Family Evolution Reflects Adaptation to Soil Environmental Stressors in the Genome of the Collembolan Orchesella cincta.</title>
        <authorList>
            <person name="Faddeeva-Vakhrusheva A."/>
            <person name="Derks M.F."/>
            <person name="Anvar S.Y."/>
            <person name="Agamennone V."/>
            <person name="Suring W."/>
            <person name="Smit S."/>
            <person name="van Straalen N.M."/>
            <person name="Roelofs D."/>
        </authorList>
    </citation>
    <scope>NUCLEOTIDE SEQUENCE [LARGE SCALE GENOMIC DNA]</scope>
    <source>
        <tissue evidence="3">Mixed pool</tissue>
    </source>
</reference>
<name>A0A1D2N4S1_ORCCI</name>
<evidence type="ECO:0000259" key="2">
    <source>
        <dbReference type="PROSITE" id="PS51144"/>
    </source>
</evidence>
<dbReference type="GO" id="GO:0006730">
    <property type="term" value="P:one-carbon metabolic process"/>
    <property type="evidence" value="ECO:0007669"/>
    <property type="project" value="TreeGrafter"/>
</dbReference>
<accession>A0A1D2N4S1</accession>